<evidence type="ECO:0000313" key="4">
    <source>
        <dbReference type="EMBL" id="KXT05810.1"/>
    </source>
</evidence>
<evidence type="ECO:0000313" key="5">
    <source>
        <dbReference type="Proteomes" id="UP000070133"/>
    </source>
</evidence>
<dbReference type="PANTHER" id="PTHR43465:SF2">
    <property type="entry name" value="DUF1680 DOMAIN PROTEIN (AFU_ORTHOLOGUE AFUA_1G08910)"/>
    <property type="match status" value="1"/>
</dbReference>
<keyword evidence="5" id="KW-1185">Reference proteome</keyword>
<dbReference type="Pfam" id="PF20737">
    <property type="entry name" value="Glyco_hydro127C"/>
    <property type="match status" value="1"/>
</dbReference>
<dbReference type="PANTHER" id="PTHR43465">
    <property type="entry name" value="DUF1680 DOMAIN PROTEIN (AFU_ORTHOLOGUE AFUA_1G08910)"/>
    <property type="match status" value="1"/>
</dbReference>
<dbReference type="Pfam" id="PF07944">
    <property type="entry name" value="Beta-AFase-like_GH127_cat"/>
    <property type="match status" value="1"/>
</dbReference>
<evidence type="ECO:0000259" key="1">
    <source>
        <dbReference type="Pfam" id="PF07944"/>
    </source>
</evidence>
<feature type="domain" description="Non-reducing end beta-L-arabinofuranosidase-like GH127 middle" evidence="2">
    <location>
        <begin position="446"/>
        <end position="528"/>
    </location>
</feature>
<name>A0A139HTL2_9PEZI</name>
<dbReference type="InterPro" id="IPR049046">
    <property type="entry name" value="Beta-AFase-like_GH127_middle"/>
</dbReference>
<reference evidence="4 5" key="1">
    <citation type="submission" date="2015-07" db="EMBL/GenBank/DDBJ databases">
        <title>Comparative genomics of the Sigatoka disease complex on banana suggests a link between parallel evolutionary changes in Pseudocercospora fijiensis and Pseudocercospora eumusae and increased virulence on the banana host.</title>
        <authorList>
            <person name="Chang T.-C."/>
            <person name="Salvucci A."/>
            <person name="Crous P.W."/>
            <person name="Stergiopoulos I."/>
        </authorList>
    </citation>
    <scope>NUCLEOTIDE SEQUENCE [LARGE SCALE GENOMIC DNA]</scope>
    <source>
        <strain evidence="4 5">CBS 114824</strain>
    </source>
</reference>
<dbReference type="AlphaFoldDB" id="A0A139HTL2"/>
<organism evidence="4 5">
    <name type="scientific">Pseudocercospora eumusae</name>
    <dbReference type="NCBI Taxonomy" id="321146"/>
    <lineage>
        <taxon>Eukaryota</taxon>
        <taxon>Fungi</taxon>
        <taxon>Dikarya</taxon>
        <taxon>Ascomycota</taxon>
        <taxon>Pezizomycotina</taxon>
        <taxon>Dothideomycetes</taxon>
        <taxon>Dothideomycetidae</taxon>
        <taxon>Mycosphaerellales</taxon>
        <taxon>Mycosphaerellaceae</taxon>
        <taxon>Pseudocercospora</taxon>
    </lineage>
</organism>
<evidence type="ECO:0000259" key="2">
    <source>
        <dbReference type="Pfam" id="PF20736"/>
    </source>
</evidence>
<feature type="domain" description="Non-reducing end beta-L-arabinofuranosidase-like GH127 catalytic" evidence="1">
    <location>
        <begin position="16"/>
        <end position="428"/>
    </location>
</feature>
<proteinExistence type="predicted"/>
<dbReference type="Pfam" id="PF20736">
    <property type="entry name" value="Glyco_hydro127M"/>
    <property type="match status" value="1"/>
</dbReference>
<dbReference type="GO" id="GO:0005975">
    <property type="term" value="P:carbohydrate metabolic process"/>
    <property type="evidence" value="ECO:0007669"/>
    <property type="project" value="InterPro"/>
</dbReference>
<dbReference type="InterPro" id="IPR012878">
    <property type="entry name" value="Beta-AFase-like_GH127_cat"/>
</dbReference>
<accession>A0A139HTL2</accession>
<gene>
    <name evidence="4" type="ORF">AC578_1097</name>
</gene>
<dbReference type="Proteomes" id="UP000070133">
    <property type="component" value="Unassembled WGS sequence"/>
</dbReference>
<dbReference type="InterPro" id="IPR008928">
    <property type="entry name" value="6-hairpin_glycosidase_sf"/>
</dbReference>
<dbReference type="EMBL" id="LFZN01000010">
    <property type="protein sequence ID" value="KXT05810.1"/>
    <property type="molecule type" value="Genomic_DNA"/>
</dbReference>
<protein>
    <submittedName>
        <fullName evidence="4">Uncharacterized protein</fullName>
    </submittedName>
</protein>
<dbReference type="STRING" id="321146.A0A139HTL2"/>
<comment type="caution">
    <text evidence="4">The sequence shown here is derived from an EMBL/GenBank/DDBJ whole genome shotgun (WGS) entry which is preliminary data.</text>
</comment>
<feature type="domain" description="Non-reducing end beta-L-arabinofuranosidase-like GH127 C-terminal" evidence="3">
    <location>
        <begin position="549"/>
        <end position="662"/>
    </location>
</feature>
<dbReference type="SUPFAM" id="SSF48208">
    <property type="entry name" value="Six-hairpin glycosidases"/>
    <property type="match status" value="1"/>
</dbReference>
<dbReference type="OrthoDB" id="654211at2759"/>
<dbReference type="InterPro" id="IPR049049">
    <property type="entry name" value="Beta-AFase-like_GH127_C"/>
</dbReference>
<dbReference type="InterPro" id="IPR049174">
    <property type="entry name" value="Beta-AFase-like"/>
</dbReference>
<sequence>MAYPQTAFAATSVHHDSLIGRRRTTVSASTLLYQLQLLKDTGRYDAFKLKWHPVYDEPPVVWPIPNHLFWESDVAKWIEGACYLLNHNPIPEVDHAIQELVEMITSAQQPDGYLNIHYTVVEPGKRFTNLRDMHEMYNCGHMIEAALAHSDFYRNNLLLAPIIRYVDLLCDTFGPAVSQLHGYPGHPEIELALLRLYDRTRHPKHLALARYFITERGNRKGVNDENYFLWEARKREDDCSRRPVFYPKEATKCLWYHQAHAPIVDQPTIEGHSVRAMYLLTAVADLIRIEPSSSQALHTALYRLWNNMIDRKMYVTGGIGAIEQWEGFGPDFFLPQGTDEGGCYSETCASIGVMMLAQRLLQIDLNAKFADIMELCLYNTVLTSMSHDGKAFTYDNQLASSDESLSKRSEWFTVSCCPPNILRLLGQIGGYVWSYNVDQSGQSAVVAVHLYISSTLRFSIGSQDVQITQRGSWPWNGDIEVEVEAASAAVTLKLRIPEWATTFEMQPPCPNAVKEKGYLRLPADWIAQNRTFKLSISLKPRWLASHPFTNQNTISLARGPVVYCVEDVDNQWVEDHFRGIVINPQNSFEERRIADEQTGDEYVGITLQNGARNMPCIASASAPMLDAEQLKASLEHAPPVSALHFIPYYFRSNRGGKGHMRVGLKHAS</sequence>
<evidence type="ECO:0000259" key="3">
    <source>
        <dbReference type="Pfam" id="PF20737"/>
    </source>
</evidence>